<name>A0A915HYE0_ROMCU</name>
<organism evidence="1 2">
    <name type="scientific">Romanomermis culicivorax</name>
    <name type="common">Nematode worm</name>
    <dbReference type="NCBI Taxonomy" id="13658"/>
    <lineage>
        <taxon>Eukaryota</taxon>
        <taxon>Metazoa</taxon>
        <taxon>Ecdysozoa</taxon>
        <taxon>Nematoda</taxon>
        <taxon>Enoplea</taxon>
        <taxon>Dorylaimia</taxon>
        <taxon>Mermithida</taxon>
        <taxon>Mermithoidea</taxon>
        <taxon>Mermithidae</taxon>
        <taxon>Romanomermis</taxon>
    </lineage>
</organism>
<dbReference type="WBParaSite" id="nRc.2.0.1.t06587-RA">
    <property type="protein sequence ID" value="nRc.2.0.1.t06587-RA"/>
    <property type="gene ID" value="nRc.2.0.1.g06587"/>
</dbReference>
<evidence type="ECO:0000313" key="2">
    <source>
        <dbReference type="WBParaSite" id="nRc.2.0.1.t06587-RA"/>
    </source>
</evidence>
<reference evidence="2" key="1">
    <citation type="submission" date="2022-11" db="UniProtKB">
        <authorList>
            <consortium name="WormBaseParasite"/>
        </authorList>
    </citation>
    <scope>IDENTIFICATION</scope>
</reference>
<proteinExistence type="predicted"/>
<accession>A0A915HYE0</accession>
<protein>
    <submittedName>
        <fullName evidence="2">Uncharacterized protein</fullName>
    </submittedName>
</protein>
<dbReference type="Proteomes" id="UP000887565">
    <property type="component" value="Unplaced"/>
</dbReference>
<sequence length="61" mass="7077">MNAYMGLIRRVRTDAKVEWKCILLSHDNIVEVGISLPSQSFPLKTLFDDHCKISLHCFKEE</sequence>
<keyword evidence="1" id="KW-1185">Reference proteome</keyword>
<evidence type="ECO:0000313" key="1">
    <source>
        <dbReference type="Proteomes" id="UP000887565"/>
    </source>
</evidence>
<dbReference type="AlphaFoldDB" id="A0A915HYE0"/>